<dbReference type="Pfam" id="PF03466">
    <property type="entry name" value="LysR_substrate"/>
    <property type="match status" value="1"/>
</dbReference>
<keyword evidence="4" id="KW-0804">Transcription</keyword>
<keyword evidence="7" id="KW-1185">Reference proteome</keyword>
<feature type="domain" description="HTH lysR-type" evidence="5">
    <location>
        <begin position="3"/>
        <end position="60"/>
    </location>
</feature>
<dbReference type="PROSITE" id="PS50931">
    <property type="entry name" value="HTH_LYSR"/>
    <property type="match status" value="1"/>
</dbReference>
<dbReference type="InterPro" id="IPR036388">
    <property type="entry name" value="WH-like_DNA-bd_sf"/>
</dbReference>
<accession>A0ABX2N1E6</accession>
<dbReference type="SUPFAM" id="SSF46785">
    <property type="entry name" value="Winged helix' DNA-binding domain"/>
    <property type="match status" value="1"/>
</dbReference>
<gene>
    <name evidence="6" type="ORF">HUO14_05965</name>
</gene>
<evidence type="ECO:0000256" key="4">
    <source>
        <dbReference type="ARBA" id="ARBA00023163"/>
    </source>
</evidence>
<dbReference type="EMBL" id="JABWMH010000002">
    <property type="protein sequence ID" value="NVD27448.1"/>
    <property type="molecule type" value="Genomic_DNA"/>
</dbReference>
<proteinExistence type="inferred from homology"/>
<dbReference type="InterPro" id="IPR036390">
    <property type="entry name" value="WH_DNA-bd_sf"/>
</dbReference>
<dbReference type="InterPro" id="IPR000847">
    <property type="entry name" value="LysR_HTH_N"/>
</dbReference>
<evidence type="ECO:0000256" key="3">
    <source>
        <dbReference type="ARBA" id="ARBA00023125"/>
    </source>
</evidence>
<dbReference type="Gene3D" id="3.40.190.290">
    <property type="match status" value="1"/>
</dbReference>
<dbReference type="InterPro" id="IPR058163">
    <property type="entry name" value="LysR-type_TF_proteobact-type"/>
</dbReference>
<comment type="caution">
    <text evidence="6">The sequence shown here is derived from an EMBL/GenBank/DDBJ whole genome shotgun (WGS) entry which is preliminary data.</text>
</comment>
<evidence type="ECO:0000259" key="5">
    <source>
        <dbReference type="PROSITE" id="PS50931"/>
    </source>
</evidence>
<reference evidence="6 7" key="1">
    <citation type="submission" date="2020-06" db="EMBL/GenBank/DDBJ databases">
        <authorList>
            <person name="Kim S.-J."/>
            <person name="Park S.-J."/>
        </authorList>
    </citation>
    <scope>NUCLEOTIDE SEQUENCE [LARGE SCALE GENOMIC DNA]</scope>
    <source>
        <strain evidence="6 7">SW-151</strain>
    </source>
</reference>
<dbReference type="CDD" id="cd08422">
    <property type="entry name" value="PBP2_CrgA_like"/>
    <property type="match status" value="1"/>
</dbReference>
<comment type="similarity">
    <text evidence="1">Belongs to the LysR transcriptional regulatory family.</text>
</comment>
<dbReference type="PANTHER" id="PTHR30537:SF5">
    <property type="entry name" value="HTH-TYPE TRANSCRIPTIONAL ACTIVATOR TTDR-RELATED"/>
    <property type="match status" value="1"/>
</dbReference>
<keyword evidence="3" id="KW-0238">DNA-binding</keyword>
<evidence type="ECO:0000256" key="2">
    <source>
        <dbReference type="ARBA" id="ARBA00023015"/>
    </source>
</evidence>
<dbReference type="Proteomes" id="UP000652427">
    <property type="component" value="Unassembled WGS sequence"/>
</dbReference>
<evidence type="ECO:0000313" key="7">
    <source>
        <dbReference type="Proteomes" id="UP000652427"/>
    </source>
</evidence>
<evidence type="ECO:0000313" key="6">
    <source>
        <dbReference type="EMBL" id="NVD27448.1"/>
    </source>
</evidence>
<name>A0ABX2N1E6_9SPHN</name>
<sequence>MAFDLKNLDLFVRVAALGAIGKAGAEFNLSPTNATQRIQALETDLGVKLLNRTTRSISLTPDGEVFVDHAKRVLDAAEEARQVLTRSTKSASGLLRVTASATFGRAHIVPFLAEFLAQHPDVTLDLNLTDAIVDIVEQGYELAFRIGDLAPSSLLAQKIDANPEWLVASPAYLERAGRPQKPADLLGHACLPLGTMRNWQLCGPDGKLHDIAASGPVNVNHGEAMSVLVRAGVGIGMAALWHVGPDIRAGRLVHVLPEYRVARETNIWAVRPPGRVIPARVKAFLDFMQRRIIETNRERYGGLA</sequence>
<dbReference type="Pfam" id="PF00126">
    <property type="entry name" value="HTH_1"/>
    <property type="match status" value="1"/>
</dbReference>
<dbReference type="RefSeq" id="WP_176278974.1">
    <property type="nucleotide sequence ID" value="NZ_JABWMH010000002.1"/>
</dbReference>
<organism evidence="6 7">
    <name type="scientific">Parasphingorhabdus flavimaris</name>
    <dbReference type="NCBI Taxonomy" id="266812"/>
    <lineage>
        <taxon>Bacteria</taxon>
        <taxon>Pseudomonadati</taxon>
        <taxon>Pseudomonadota</taxon>
        <taxon>Alphaproteobacteria</taxon>
        <taxon>Sphingomonadales</taxon>
        <taxon>Sphingomonadaceae</taxon>
        <taxon>Parasphingorhabdus</taxon>
    </lineage>
</organism>
<dbReference type="Gene3D" id="1.10.10.10">
    <property type="entry name" value="Winged helix-like DNA-binding domain superfamily/Winged helix DNA-binding domain"/>
    <property type="match status" value="1"/>
</dbReference>
<evidence type="ECO:0000256" key="1">
    <source>
        <dbReference type="ARBA" id="ARBA00009437"/>
    </source>
</evidence>
<dbReference type="InterPro" id="IPR005119">
    <property type="entry name" value="LysR_subst-bd"/>
</dbReference>
<dbReference type="SUPFAM" id="SSF53850">
    <property type="entry name" value="Periplasmic binding protein-like II"/>
    <property type="match status" value="1"/>
</dbReference>
<protein>
    <submittedName>
        <fullName evidence="6">LysR family transcriptional regulator</fullName>
    </submittedName>
</protein>
<keyword evidence="2" id="KW-0805">Transcription regulation</keyword>
<dbReference type="PANTHER" id="PTHR30537">
    <property type="entry name" value="HTH-TYPE TRANSCRIPTIONAL REGULATOR"/>
    <property type="match status" value="1"/>
</dbReference>